<dbReference type="GO" id="GO:0005829">
    <property type="term" value="C:cytosol"/>
    <property type="evidence" value="ECO:0007669"/>
    <property type="project" value="TreeGrafter"/>
</dbReference>
<evidence type="ECO:0000313" key="5">
    <source>
        <dbReference type="Proteomes" id="UP001217754"/>
    </source>
</evidence>
<comment type="subunit">
    <text evidence="3">Supercomplex made of cofactors A to E. Cofactors A and D function by capturing and stabilizing tubulin in a quasi-native conformation. Cofactor E binds to the cofactor D-tubulin complex; interaction with cofactor C then causes the release of tubulin polypeptides that are committed to the native state.</text>
</comment>
<proteinExistence type="inferred from homology"/>
<dbReference type="GO" id="GO:0048487">
    <property type="term" value="F:beta-tubulin binding"/>
    <property type="evidence" value="ECO:0007669"/>
    <property type="project" value="InterPro"/>
</dbReference>
<reference evidence="4" key="1">
    <citation type="submission" date="2023-03" db="EMBL/GenBank/DDBJ databases">
        <title>Mating type loci evolution in Malassezia.</title>
        <authorList>
            <person name="Coelho M.A."/>
        </authorList>
    </citation>
    <scope>NUCLEOTIDE SEQUENCE</scope>
    <source>
        <strain evidence="4">CBS 9431</strain>
    </source>
</reference>
<dbReference type="GeneID" id="85223841"/>
<name>A0AAF0EY69_9BASI</name>
<keyword evidence="3" id="KW-0493">Microtubule</keyword>
<keyword evidence="3" id="KW-0206">Cytoskeleton</keyword>
<dbReference type="Gene3D" id="1.20.58.90">
    <property type="match status" value="1"/>
</dbReference>
<dbReference type="EMBL" id="CP119958">
    <property type="protein sequence ID" value="WFD37250.1"/>
    <property type="molecule type" value="Genomic_DNA"/>
</dbReference>
<comment type="similarity">
    <text evidence="1 3">Belongs to the TBCA family.</text>
</comment>
<sequence length="111" mass="12801">MGDIAAEKRQLTIKTGVVRRLSKELWMYTVEAKEQDAKVQQFIADNREAWEVRKQEEILKDCTQMVPDTKRRLSDAVVDLDAYLHGLDEATKETDEYRSAVEALDKSKESP</sequence>
<dbReference type="Proteomes" id="UP001217754">
    <property type="component" value="Chromosome 1"/>
</dbReference>
<evidence type="ECO:0000256" key="2">
    <source>
        <dbReference type="ARBA" id="ARBA00023186"/>
    </source>
</evidence>
<keyword evidence="3" id="KW-0963">Cytoplasm</keyword>
<dbReference type="Pfam" id="PF02970">
    <property type="entry name" value="TBCA"/>
    <property type="match status" value="1"/>
</dbReference>
<organism evidence="4 5">
    <name type="scientific">Malassezia japonica</name>
    <dbReference type="NCBI Taxonomy" id="223818"/>
    <lineage>
        <taxon>Eukaryota</taxon>
        <taxon>Fungi</taxon>
        <taxon>Dikarya</taxon>
        <taxon>Basidiomycota</taxon>
        <taxon>Ustilaginomycotina</taxon>
        <taxon>Malasseziomycetes</taxon>
        <taxon>Malasseziales</taxon>
        <taxon>Malasseziaceae</taxon>
        <taxon>Malassezia</taxon>
    </lineage>
</organism>
<comment type="subcellular location">
    <subcellularLocation>
        <location evidence="3">Cytoplasm</location>
        <location evidence="3">Cytoskeleton</location>
    </subcellularLocation>
</comment>
<keyword evidence="5" id="KW-1185">Reference proteome</keyword>
<dbReference type="SUPFAM" id="SSF46988">
    <property type="entry name" value="Tubulin chaperone cofactor A"/>
    <property type="match status" value="1"/>
</dbReference>
<dbReference type="PANTHER" id="PTHR21500:SF0">
    <property type="entry name" value="TUBULIN-SPECIFIC CHAPERONE A"/>
    <property type="match status" value="1"/>
</dbReference>
<dbReference type="AlphaFoldDB" id="A0AAF0EY69"/>
<evidence type="ECO:0000256" key="1">
    <source>
        <dbReference type="ARBA" id="ARBA00006806"/>
    </source>
</evidence>
<evidence type="ECO:0000256" key="3">
    <source>
        <dbReference type="RuleBase" id="RU364030"/>
    </source>
</evidence>
<evidence type="ECO:0000313" key="4">
    <source>
        <dbReference type="EMBL" id="WFD37250.1"/>
    </source>
</evidence>
<keyword evidence="2 3" id="KW-0143">Chaperone</keyword>
<dbReference type="InterPro" id="IPR036126">
    <property type="entry name" value="TBCA_sf"/>
</dbReference>
<dbReference type="InterPro" id="IPR004226">
    <property type="entry name" value="TBCA"/>
</dbReference>
<protein>
    <recommendedName>
        <fullName evidence="3">Tubulin-specific chaperone A</fullName>
    </recommendedName>
</protein>
<dbReference type="RefSeq" id="XP_060120147.1">
    <property type="nucleotide sequence ID" value="XM_060264164.1"/>
</dbReference>
<dbReference type="GO" id="GO:0007021">
    <property type="term" value="P:tubulin complex assembly"/>
    <property type="evidence" value="ECO:0007669"/>
    <property type="project" value="UniProtKB-UniRule"/>
</dbReference>
<gene>
    <name evidence="4" type="ORF">MJAP1_000192</name>
</gene>
<dbReference type="PANTHER" id="PTHR21500">
    <property type="entry name" value="TUBULIN-SPECIFIC CHAPERONE A"/>
    <property type="match status" value="1"/>
</dbReference>
<accession>A0AAF0EY69</accession>
<dbReference type="GO" id="GO:0005874">
    <property type="term" value="C:microtubule"/>
    <property type="evidence" value="ECO:0007669"/>
    <property type="project" value="UniProtKB-KW"/>
</dbReference>
<dbReference type="GO" id="GO:0007023">
    <property type="term" value="P:post-chaperonin tubulin folding pathway"/>
    <property type="evidence" value="ECO:0007669"/>
    <property type="project" value="UniProtKB-UniRule"/>
</dbReference>